<keyword evidence="14" id="KW-0739">Sodium transport</keyword>
<keyword evidence="14" id="KW-0813">Transport</keyword>
<evidence type="ECO:0000256" key="13">
    <source>
        <dbReference type="ARBA" id="ARBA00023180"/>
    </source>
</evidence>
<dbReference type="SUPFAM" id="SSF81653">
    <property type="entry name" value="Calcium ATPase, transduction domain A"/>
    <property type="match status" value="1"/>
</dbReference>
<evidence type="ECO:0000256" key="18">
    <source>
        <dbReference type="RuleBase" id="RU363034"/>
    </source>
</evidence>
<evidence type="ECO:0000256" key="14">
    <source>
        <dbReference type="ARBA" id="ARBA00023201"/>
    </source>
</evidence>
<gene>
    <name evidence="23" type="ORF">JXQ802_LOCUS14193</name>
    <name evidence="22" type="ORF">PYM288_LOCUS3591</name>
</gene>
<keyword evidence="4" id="KW-0964">Secreted</keyword>
<reference evidence="23" key="1">
    <citation type="submission" date="2021-02" db="EMBL/GenBank/DDBJ databases">
        <authorList>
            <person name="Nowell W R."/>
        </authorList>
    </citation>
    <scope>NUCLEOTIDE SEQUENCE</scope>
</reference>
<organism evidence="23 24">
    <name type="scientific">Rotaria sordida</name>
    <dbReference type="NCBI Taxonomy" id="392033"/>
    <lineage>
        <taxon>Eukaryota</taxon>
        <taxon>Metazoa</taxon>
        <taxon>Spiralia</taxon>
        <taxon>Gnathifera</taxon>
        <taxon>Rotifera</taxon>
        <taxon>Eurotatoria</taxon>
        <taxon>Bdelloidea</taxon>
        <taxon>Philodinida</taxon>
        <taxon>Philodinidae</taxon>
        <taxon>Rotaria</taxon>
    </lineage>
</organism>
<dbReference type="InterPro" id="IPR025155">
    <property type="entry name" value="WxxW_domain"/>
</dbReference>
<dbReference type="PANTHER" id="PTHR43294">
    <property type="entry name" value="SODIUM/POTASSIUM-TRANSPORTING ATPASE SUBUNIT ALPHA"/>
    <property type="match status" value="1"/>
</dbReference>
<comment type="similarity">
    <text evidence="15">Belongs to the peptidase S1 family. CLIP subfamily.</text>
</comment>
<keyword evidence="8" id="KW-0067">ATP-binding</keyword>
<feature type="domain" description="Peptidase S1" evidence="21">
    <location>
        <begin position="323"/>
        <end position="577"/>
    </location>
</feature>
<feature type="transmembrane region" description="Helical" evidence="20">
    <location>
        <begin position="711"/>
        <end position="738"/>
    </location>
</feature>
<evidence type="ECO:0000313" key="23">
    <source>
        <dbReference type="EMBL" id="CAF1001408.1"/>
    </source>
</evidence>
<comment type="subunit">
    <text evidence="17">The sodium/potassium-transporting ATPase is composed of a catalytic alpha subunit, an auxiliary non-catalytic beta subunit and an additional regulatory subunit.</text>
</comment>
<dbReference type="InterPro" id="IPR006068">
    <property type="entry name" value="ATPase_P-typ_cation-transptr_C"/>
</dbReference>
<dbReference type="EMBL" id="CAJNOL010000315">
    <property type="protein sequence ID" value="CAF1001408.1"/>
    <property type="molecule type" value="Genomic_DNA"/>
</dbReference>
<feature type="transmembrane region" description="Helical" evidence="20">
    <location>
        <begin position="115"/>
        <end position="135"/>
    </location>
</feature>
<keyword evidence="6" id="KW-0732">Signal</keyword>
<dbReference type="Proteomes" id="UP000663854">
    <property type="component" value="Unassembled WGS sequence"/>
</dbReference>
<evidence type="ECO:0000256" key="2">
    <source>
        <dbReference type="ARBA" id="ARBA00004651"/>
    </source>
</evidence>
<dbReference type="SMART" id="SM00831">
    <property type="entry name" value="Cation_ATPase_N"/>
    <property type="match status" value="1"/>
</dbReference>
<dbReference type="FunFam" id="2.40.10.10:FF:000068">
    <property type="entry name" value="transmembrane protease serine 2"/>
    <property type="match status" value="1"/>
</dbReference>
<dbReference type="GO" id="GO:0006508">
    <property type="term" value="P:proteolysis"/>
    <property type="evidence" value="ECO:0007669"/>
    <property type="project" value="UniProtKB-KW"/>
</dbReference>
<dbReference type="SUPFAM" id="SSF50494">
    <property type="entry name" value="Trypsin-like serine proteases"/>
    <property type="match status" value="1"/>
</dbReference>
<keyword evidence="24" id="KW-1185">Reference proteome</keyword>
<feature type="transmembrane region" description="Helical" evidence="20">
    <location>
        <begin position="685"/>
        <end position="705"/>
    </location>
</feature>
<keyword evidence="13" id="KW-0325">Glycoprotein</keyword>
<sequence length="1412" mass="160077">MNGAYANGGSDDRNDSTRIASYRSAVSRDHTRPPYRTKQKRIGNEIDLNVVNADLVYDEHQISIEELIHRFDTDLRTGLTKIQAKQRLVDEGRNHIEPPHVSISKSCERFWLQPYILFVSILSLLAILCFVAFAIQLNTREDPTFENLYMLIVLIIFILLPNTTTCEPKNSLSWTPWFNFHKPSLKGEYELHTAIRSRHPTIVCAEPRSVSAVNQAGIDMNHTLDMILLRSFDVFCLNNYDPKFQQKICDDYSVRYCCPIIINHHIRDIFVKNKTYTNSFIDNQSRFIQTKCGRTTSSSLNLFPSTTHTGYIMNLFNSVFSRIINGVESTPYGWPWLVSIGIRYRHPNGLWQNRTHICGGTLIEPSHVLTAAHCLEQKIDDRYVPFTSTNPTLESLFILRIGIHDIRSTRSDEIYGAKRIFVHERFISSTFENDIAIIRLDRPVIVTRYISPICLPSNNILPGSQVTVAGWGTVTETSRVHSNVLRQANVNILPATNCRVYTDVHYDTSKQLCAAALDWSKDTCAGDSGGPLMHQNNGEWTISGITSYGYGCSKRGFPGVYQADVKREGEWQRINSEDLVRGDIIHVRGGDRVPADIRIVHTSGLLVDNSIITKDSDPVTKSADYTNTNPLQTNNLLLCGTSITHGSAIGIVVKTAEHTLLGKMSNTTESLDPKRTIYARTIRSLFLFLTVFGLALGVVFFIILYSTGYYWLYAIQIMISVYIACIPEILPAIIQLCLTRTAQRMATRNCLVKVIDALYDLACTTILFVDKSVLTSNNMGASQIWIPSNQVRILSAAPLDDLTIIHECMQMSGWQTLMRTAILCSQAECFIDQHQATRHTPLTEWEGDAREIAIIKYAEYADLDIAAIRQLYPRRDLRPFTSENKRIESFHFNNEPNMEGMYLDCMMGAPERIFHRCATVLLNDEEIPKDGDIVLERMFNETLIQMGSLGETVLGFADRQYHRDDGPQENWRFLGLMSFSDPIQENTVKAIEKCRLADVKVILISGDHPVTACALARRLTIFSSESETVEDVAIRLGIPVERVEPRQATAIVIHGRDLHSISQLDLADTIINAPEVCFARTTLRQKQKIVECAQLGKAVVACFCQSSDDRGAIKKADVSVAMLNGSSEASRQEADLVLLDNDLNTLVGAIEEGRYLWENIKKCLAYCLVVNATQLVPFLMFIIFQIPLTLGPITLLLVDLITQLLPTISLAYERPESDIMTRGPIDKFRDLLINRRLLSLCWGQIGFIQITAGFFTWVVVMAENGFWPSRLLGIRKAWDAAAINDLEDSYGQEWTYRQRKILEYMGYAAFLASIIVVQMANLLICKTRRLSLFQQGLRTNMFVNFCLIFMPVVAVLLIYIPGLNRAIFLERLQPLWWLCPIPFALMIFGYDEIRKFFIRKYPEGWVAKETYH</sequence>
<dbReference type="PROSITE" id="PS50240">
    <property type="entry name" value="TRYPSIN_DOM"/>
    <property type="match status" value="1"/>
</dbReference>
<keyword evidence="12" id="KW-1015">Disulfide bond</keyword>
<dbReference type="GO" id="GO:0005886">
    <property type="term" value="C:plasma membrane"/>
    <property type="evidence" value="ECO:0007669"/>
    <property type="project" value="UniProtKB-SubCell"/>
</dbReference>
<dbReference type="CDD" id="cd00190">
    <property type="entry name" value="Tryp_SPc"/>
    <property type="match status" value="1"/>
</dbReference>
<evidence type="ECO:0000256" key="9">
    <source>
        <dbReference type="ARBA" id="ARBA00022989"/>
    </source>
</evidence>
<keyword evidence="5 20" id="KW-0812">Transmembrane</keyword>
<name>A0A814GUT4_9BILA</name>
<dbReference type="SUPFAM" id="SSF81660">
    <property type="entry name" value="Metal cation-transporting ATPase, ATP-binding domain N"/>
    <property type="match status" value="1"/>
</dbReference>
<evidence type="ECO:0000256" key="4">
    <source>
        <dbReference type="ARBA" id="ARBA00022525"/>
    </source>
</evidence>
<dbReference type="InterPro" id="IPR001314">
    <property type="entry name" value="Peptidase_S1A"/>
</dbReference>
<feature type="transmembrane region" description="Helical" evidence="20">
    <location>
        <begin position="1190"/>
        <end position="1212"/>
    </location>
</feature>
<feature type="transmembrane region" description="Helical" evidence="20">
    <location>
        <begin position="1374"/>
        <end position="1390"/>
    </location>
</feature>
<keyword evidence="14" id="KW-0406">Ion transport</keyword>
<dbReference type="Gene3D" id="2.40.10.10">
    <property type="entry name" value="Trypsin-like serine proteases"/>
    <property type="match status" value="2"/>
</dbReference>
<dbReference type="Gene3D" id="3.40.50.1000">
    <property type="entry name" value="HAD superfamily/HAD-like"/>
    <property type="match status" value="1"/>
</dbReference>
<dbReference type="Gene3D" id="3.40.1110.10">
    <property type="entry name" value="Calcium-transporting ATPase, cytoplasmic domain N"/>
    <property type="match status" value="1"/>
</dbReference>
<dbReference type="PROSITE" id="PS00134">
    <property type="entry name" value="TRYPSIN_HIS"/>
    <property type="match status" value="1"/>
</dbReference>
<keyword evidence="18" id="KW-0378">Hydrolase</keyword>
<evidence type="ECO:0000256" key="11">
    <source>
        <dbReference type="ARBA" id="ARBA00023136"/>
    </source>
</evidence>
<dbReference type="GO" id="GO:0005524">
    <property type="term" value="F:ATP binding"/>
    <property type="evidence" value="ECO:0007669"/>
    <property type="project" value="UniProtKB-KW"/>
</dbReference>
<keyword evidence="10" id="KW-0915">Sodium</keyword>
<feature type="transmembrane region" description="Helical" evidence="20">
    <location>
        <begin position="1237"/>
        <end position="1260"/>
    </location>
</feature>
<dbReference type="Pfam" id="PF00089">
    <property type="entry name" value="Trypsin"/>
    <property type="match status" value="1"/>
</dbReference>
<keyword evidence="7" id="KW-0547">Nucleotide-binding</keyword>
<evidence type="ECO:0000256" key="8">
    <source>
        <dbReference type="ARBA" id="ARBA00022840"/>
    </source>
</evidence>
<dbReference type="Pfam" id="PF00690">
    <property type="entry name" value="Cation_ATPase_N"/>
    <property type="match status" value="1"/>
</dbReference>
<evidence type="ECO:0000256" key="16">
    <source>
        <dbReference type="ARBA" id="ARBA00037422"/>
    </source>
</evidence>
<dbReference type="GO" id="GO:0006814">
    <property type="term" value="P:sodium ion transport"/>
    <property type="evidence" value="ECO:0007669"/>
    <property type="project" value="UniProtKB-KW"/>
</dbReference>
<evidence type="ECO:0000256" key="12">
    <source>
        <dbReference type="ARBA" id="ARBA00023157"/>
    </source>
</evidence>
<dbReference type="FunFam" id="1.20.1110.10:FF:000038">
    <property type="entry name" value="Sodium/potassium-transporting ATPase subunit alpha"/>
    <property type="match status" value="1"/>
</dbReference>
<dbReference type="InterPro" id="IPR023299">
    <property type="entry name" value="ATPase_P-typ_cyto_dom_N"/>
</dbReference>
<dbReference type="Pfam" id="PF13330">
    <property type="entry name" value="Mucin2_WxxW"/>
    <property type="match status" value="1"/>
</dbReference>
<evidence type="ECO:0000256" key="6">
    <source>
        <dbReference type="ARBA" id="ARBA00022729"/>
    </source>
</evidence>
<dbReference type="Pfam" id="PF13246">
    <property type="entry name" value="Cation_ATPase"/>
    <property type="match status" value="1"/>
</dbReference>
<evidence type="ECO:0000256" key="1">
    <source>
        <dbReference type="ARBA" id="ARBA00004613"/>
    </source>
</evidence>
<dbReference type="InterPro" id="IPR033116">
    <property type="entry name" value="TRYPSIN_SER"/>
</dbReference>
<dbReference type="SMART" id="SM00020">
    <property type="entry name" value="Tryp_SPc"/>
    <property type="match status" value="1"/>
</dbReference>
<dbReference type="GO" id="GO:0004252">
    <property type="term" value="F:serine-type endopeptidase activity"/>
    <property type="evidence" value="ECO:0007669"/>
    <property type="project" value="InterPro"/>
</dbReference>
<dbReference type="InterPro" id="IPR043504">
    <property type="entry name" value="Peptidase_S1_PA_chymotrypsin"/>
</dbReference>
<feature type="transmembrane region" description="Helical" evidence="20">
    <location>
        <begin position="1304"/>
        <end position="1324"/>
    </location>
</feature>
<feature type="transmembrane region" description="Helical" evidence="20">
    <location>
        <begin position="147"/>
        <end position="164"/>
    </location>
</feature>
<dbReference type="InterPro" id="IPR023214">
    <property type="entry name" value="HAD_sf"/>
</dbReference>
<dbReference type="InterPro" id="IPR008250">
    <property type="entry name" value="ATPase_P-typ_transduc_dom_A_sf"/>
</dbReference>
<evidence type="ECO:0000256" key="7">
    <source>
        <dbReference type="ARBA" id="ARBA00022741"/>
    </source>
</evidence>
<dbReference type="PRINTS" id="PR00722">
    <property type="entry name" value="CHYMOTRYPSIN"/>
</dbReference>
<dbReference type="PANTHER" id="PTHR43294:SF13">
    <property type="entry name" value="SODIUM_POTASSIUM-TRANSPORTING ATPASE SUBUNIT ALPHA"/>
    <property type="match status" value="1"/>
</dbReference>
<keyword evidence="18" id="KW-0720">Serine protease</keyword>
<dbReference type="InterPro" id="IPR036412">
    <property type="entry name" value="HAD-like_sf"/>
</dbReference>
<comment type="subcellular location">
    <subcellularLocation>
        <location evidence="2">Cell membrane</location>
        <topology evidence="2">Multi-pass membrane protein</topology>
    </subcellularLocation>
    <subcellularLocation>
        <location evidence="1">Secreted</location>
    </subcellularLocation>
</comment>
<dbReference type="EMBL" id="CAJNOH010000028">
    <property type="protein sequence ID" value="CAF0780436.1"/>
    <property type="molecule type" value="Genomic_DNA"/>
</dbReference>
<dbReference type="Gene3D" id="2.70.150.10">
    <property type="entry name" value="Calcium-transporting ATPase, cytoplasmic transduction domain A"/>
    <property type="match status" value="1"/>
</dbReference>
<evidence type="ECO:0000313" key="22">
    <source>
        <dbReference type="EMBL" id="CAF0780436.1"/>
    </source>
</evidence>
<accession>A0A814GUT4</accession>
<dbReference type="Gene3D" id="1.20.1110.10">
    <property type="entry name" value="Calcium-transporting ATPase, transmembrane domain"/>
    <property type="match status" value="1"/>
</dbReference>
<feature type="transmembrane region" description="Helical" evidence="20">
    <location>
        <begin position="1163"/>
        <end position="1184"/>
    </location>
</feature>
<evidence type="ECO:0000256" key="3">
    <source>
        <dbReference type="ARBA" id="ARBA00022475"/>
    </source>
</evidence>
<keyword evidence="3" id="KW-1003">Cell membrane</keyword>
<keyword evidence="11 20" id="KW-0472">Membrane</keyword>
<dbReference type="GO" id="GO:0016887">
    <property type="term" value="F:ATP hydrolysis activity"/>
    <property type="evidence" value="ECO:0007669"/>
    <property type="project" value="InterPro"/>
</dbReference>
<evidence type="ECO:0000259" key="21">
    <source>
        <dbReference type="PROSITE" id="PS50240"/>
    </source>
</evidence>
<proteinExistence type="inferred from homology"/>
<protein>
    <recommendedName>
        <fullName evidence="21">Peptidase S1 domain-containing protein</fullName>
    </recommendedName>
</protein>
<evidence type="ECO:0000256" key="19">
    <source>
        <dbReference type="SAM" id="MobiDB-lite"/>
    </source>
</evidence>
<dbReference type="InterPro" id="IPR001254">
    <property type="entry name" value="Trypsin_dom"/>
</dbReference>
<evidence type="ECO:0000256" key="17">
    <source>
        <dbReference type="ARBA" id="ARBA00038795"/>
    </source>
</evidence>
<comment type="caution">
    <text evidence="23">The sequence shown here is derived from an EMBL/GenBank/DDBJ whole genome shotgun (WGS) entry which is preliminary data.</text>
</comment>
<dbReference type="FunFam" id="2.40.10.10:FF:000002">
    <property type="entry name" value="Transmembrane protease serine"/>
    <property type="match status" value="1"/>
</dbReference>
<evidence type="ECO:0000256" key="15">
    <source>
        <dbReference type="ARBA" id="ARBA00024195"/>
    </source>
</evidence>
<keyword evidence="9 20" id="KW-1133">Transmembrane helix</keyword>
<dbReference type="InterPro" id="IPR009003">
    <property type="entry name" value="Peptidase_S1_PA"/>
</dbReference>
<dbReference type="InterPro" id="IPR018114">
    <property type="entry name" value="TRYPSIN_HIS"/>
</dbReference>
<dbReference type="Proteomes" id="UP000663870">
    <property type="component" value="Unassembled WGS sequence"/>
</dbReference>
<dbReference type="InterPro" id="IPR001757">
    <property type="entry name" value="P_typ_ATPase"/>
</dbReference>
<keyword evidence="18" id="KW-0645">Protease</keyword>
<dbReference type="NCBIfam" id="TIGR01494">
    <property type="entry name" value="ATPase_P-type"/>
    <property type="match status" value="1"/>
</dbReference>
<comment type="function">
    <text evidence="16">This is the catalytic component of the active enzyme, which catalyzes the hydrolysis of ATP coupled with the exchange of sodium and potassium ions across the plasma membrane. This action creates the electrochemical gradient of sodium and potassium ions, providing the energy for active transport of various nutrients.</text>
</comment>
<evidence type="ECO:0000313" key="24">
    <source>
        <dbReference type="Proteomes" id="UP000663870"/>
    </source>
</evidence>
<dbReference type="InterPro" id="IPR004014">
    <property type="entry name" value="ATPase_P-typ_cation-transptr_N"/>
</dbReference>
<dbReference type="SUPFAM" id="SSF56784">
    <property type="entry name" value="HAD-like"/>
    <property type="match status" value="1"/>
</dbReference>
<dbReference type="SUPFAM" id="SSF81665">
    <property type="entry name" value="Calcium ATPase, transmembrane domain M"/>
    <property type="match status" value="1"/>
</dbReference>
<dbReference type="Pfam" id="PF00689">
    <property type="entry name" value="Cation_ATPase_C"/>
    <property type="match status" value="1"/>
</dbReference>
<feature type="transmembrane region" description="Helical" evidence="20">
    <location>
        <begin position="1345"/>
        <end position="1362"/>
    </location>
</feature>
<dbReference type="InterPro" id="IPR023298">
    <property type="entry name" value="ATPase_P-typ_TM_dom_sf"/>
</dbReference>
<dbReference type="InterPro" id="IPR050510">
    <property type="entry name" value="Cation_transp_ATPase_P-type"/>
</dbReference>
<evidence type="ECO:0000256" key="5">
    <source>
        <dbReference type="ARBA" id="ARBA00022692"/>
    </source>
</evidence>
<evidence type="ECO:0000256" key="20">
    <source>
        <dbReference type="SAM" id="Phobius"/>
    </source>
</evidence>
<evidence type="ECO:0000256" key="10">
    <source>
        <dbReference type="ARBA" id="ARBA00023053"/>
    </source>
</evidence>
<dbReference type="PROSITE" id="PS00135">
    <property type="entry name" value="TRYPSIN_SER"/>
    <property type="match status" value="1"/>
</dbReference>
<dbReference type="GO" id="GO:0005576">
    <property type="term" value="C:extracellular region"/>
    <property type="evidence" value="ECO:0007669"/>
    <property type="project" value="UniProtKB-SubCell"/>
</dbReference>
<feature type="region of interest" description="Disordered" evidence="19">
    <location>
        <begin position="1"/>
        <end position="38"/>
    </location>
</feature>